<dbReference type="Proteomes" id="UP000548304">
    <property type="component" value="Unassembled WGS sequence"/>
</dbReference>
<evidence type="ECO:0000313" key="6">
    <source>
        <dbReference type="EMBL" id="NYH80041.1"/>
    </source>
</evidence>
<evidence type="ECO:0000256" key="2">
    <source>
        <dbReference type="ARBA" id="ARBA00022692"/>
    </source>
</evidence>
<dbReference type="AlphaFoldDB" id="A0A852YZM3"/>
<keyword evidence="4 5" id="KW-0472">Membrane</keyword>
<keyword evidence="3 5" id="KW-1133">Transmembrane helix</keyword>
<gene>
    <name evidence="6" type="ORF">FHR84_003390</name>
</gene>
<evidence type="ECO:0000313" key="7">
    <source>
        <dbReference type="Proteomes" id="UP000548304"/>
    </source>
</evidence>
<dbReference type="PANTHER" id="PTHR36974:SF1">
    <property type="entry name" value="DOXX FAMILY MEMBRANE PROTEIN"/>
    <property type="match status" value="1"/>
</dbReference>
<evidence type="ECO:0000256" key="3">
    <source>
        <dbReference type="ARBA" id="ARBA00022989"/>
    </source>
</evidence>
<dbReference type="Pfam" id="PF13564">
    <property type="entry name" value="DoxX_2"/>
    <property type="match status" value="1"/>
</dbReference>
<evidence type="ECO:0000256" key="4">
    <source>
        <dbReference type="ARBA" id="ARBA00023136"/>
    </source>
</evidence>
<accession>A0A852YZM3</accession>
<organism evidence="6 7">
    <name type="scientific">Actinopolyspora biskrensis</name>
    <dbReference type="NCBI Taxonomy" id="1470178"/>
    <lineage>
        <taxon>Bacteria</taxon>
        <taxon>Bacillati</taxon>
        <taxon>Actinomycetota</taxon>
        <taxon>Actinomycetes</taxon>
        <taxon>Actinopolysporales</taxon>
        <taxon>Actinopolysporaceae</taxon>
        <taxon>Actinopolyspora</taxon>
    </lineage>
</organism>
<evidence type="ECO:0000256" key="1">
    <source>
        <dbReference type="ARBA" id="ARBA00004141"/>
    </source>
</evidence>
<comment type="subcellular location">
    <subcellularLocation>
        <location evidence="1">Membrane</location>
        <topology evidence="1">Multi-pass membrane protein</topology>
    </subcellularLocation>
</comment>
<evidence type="ECO:0000256" key="5">
    <source>
        <dbReference type="SAM" id="Phobius"/>
    </source>
</evidence>
<dbReference type="PANTHER" id="PTHR36974">
    <property type="entry name" value="MEMBRANE PROTEIN-RELATED"/>
    <property type="match status" value="1"/>
</dbReference>
<protein>
    <submittedName>
        <fullName evidence="6">Putative membrane protein</fullName>
    </submittedName>
</protein>
<dbReference type="RefSeq" id="WP_179536413.1">
    <property type="nucleotide sequence ID" value="NZ_JACBYW010000006.1"/>
</dbReference>
<dbReference type="EMBL" id="JACBYW010000006">
    <property type="protein sequence ID" value="NYH80041.1"/>
    <property type="molecule type" value="Genomic_DNA"/>
</dbReference>
<name>A0A852YZM3_9ACTN</name>
<comment type="caution">
    <text evidence="6">The sequence shown here is derived from an EMBL/GenBank/DDBJ whole genome shotgun (WGS) entry which is preliminary data.</text>
</comment>
<reference evidence="6 7" key="1">
    <citation type="submission" date="2020-07" db="EMBL/GenBank/DDBJ databases">
        <title>Genomic Encyclopedia of Type Strains, Phase III (KMG-III): the genomes of soil and plant-associated and newly described type strains.</title>
        <authorList>
            <person name="Whitman W."/>
        </authorList>
    </citation>
    <scope>NUCLEOTIDE SEQUENCE [LARGE SCALE GENOMIC DNA]</scope>
    <source>
        <strain evidence="6 7">CECT 8576</strain>
    </source>
</reference>
<sequence length="123" mass="13265">MRRANSALCLAAGLTVTGSTHFALPRPFDEIVPRGIPGSPRTWTYLSGAAELACAAALAAPRTRRTGAAATALLLVAVFPANIKMALDHRARNLRSRYAAYARLPMQLPLIGWALRVRRDTGR</sequence>
<dbReference type="InterPro" id="IPR032808">
    <property type="entry name" value="DoxX"/>
</dbReference>
<proteinExistence type="predicted"/>
<keyword evidence="2 5" id="KW-0812">Transmembrane</keyword>
<keyword evidence="7" id="KW-1185">Reference proteome</keyword>
<dbReference type="GO" id="GO:0016020">
    <property type="term" value="C:membrane"/>
    <property type="evidence" value="ECO:0007669"/>
    <property type="project" value="UniProtKB-SubCell"/>
</dbReference>
<feature type="transmembrane region" description="Helical" evidence="5">
    <location>
        <begin position="67"/>
        <end position="86"/>
    </location>
</feature>